<dbReference type="Pfam" id="PF00672">
    <property type="entry name" value="HAMP"/>
    <property type="match status" value="1"/>
</dbReference>
<dbReference type="InterPro" id="IPR050428">
    <property type="entry name" value="TCS_sensor_his_kinase"/>
</dbReference>
<evidence type="ECO:0000256" key="7">
    <source>
        <dbReference type="ARBA" id="ARBA00022989"/>
    </source>
</evidence>
<comment type="catalytic activity">
    <reaction evidence="1">
        <text>ATP + protein L-histidine = ADP + protein N-phospho-L-histidine.</text>
        <dbReference type="EC" id="2.7.13.3"/>
    </reaction>
</comment>
<organism evidence="12 13">
    <name type="scientific">Acidimicrobium ferrooxidans</name>
    <dbReference type="NCBI Taxonomy" id="53635"/>
    <lineage>
        <taxon>Bacteria</taxon>
        <taxon>Bacillati</taxon>
        <taxon>Actinomycetota</taxon>
        <taxon>Acidimicrobiia</taxon>
        <taxon>Acidimicrobiales</taxon>
        <taxon>Acidimicrobiaceae</taxon>
        <taxon>Acidimicrobium</taxon>
    </lineage>
</organism>
<keyword evidence="5 9" id="KW-0812">Transmembrane</keyword>
<keyword evidence="9" id="KW-0472">Membrane</keyword>
<keyword evidence="3" id="KW-0597">Phosphoprotein</keyword>
<keyword evidence="8" id="KW-0902">Two-component regulatory system</keyword>
<dbReference type="PANTHER" id="PTHR45436:SF5">
    <property type="entry name" value="SENSOR HISTIDINE KINASE TRCS"/>
    <property type="match status" value="1"/>
</dbReference>
<dbReference type="CDD" id="cd06225">
    <property type="entry name" value="HAMP"/>
    <property type="match status" value="1"/>
</dbReference>
<evidence type="ECO:0000256" key="8">
    <source>
        <dbReference type="ARBA" id="ARBA00023012"/>
    </source>
</evidence>
<accession>A0ABS3ANW4</accession>
<evidence type="ECO:0000256" key="2">
    <source>
        <dbReference type="ARBA" id="ARBA00012438"/>
    </source>
</evidence>
<dbReference type="EMBL" id="JAFIUH010000001">
    <property type="protein sequence ID" value="MBN4059523.1"/>
    <property type="molecule type" value="Genomic_DNA"/>
</dbReference>
<keyword evidence="13" id="KW-1185">Reference proteome</keyword>
<evidence type="ECO:0000313" key="12">
    <source>
        <dbReference type="EMBL" id="MBN4059523.1"/>
    </source>
</evidence>
<keyword evidence="7 9" id="KW-1133">Transmembrane helix</keyword>
<feature type="chain" id="PRO_5046070929" description="histidine kinase" evidence="10">
    <location>
        <begin position="23"/>
        <end position="231"/>
    </location>
</feature>
<feature type="non-terminal residue" evidence="12">
    <location>
        <position position="231"/>
    </location>
</feature>
<gene>
    <name evidence="12" type="ORF">JYT35_00215</name>
</gene>
<dbReference type="Proteomes" id="UP000724964">
    <property type="component" value="Unassembled WGS sequence"/>
</dbReference>
<proteinExistence type="predicted"/>
<reference evidence="12" key="1">
    <citation type="submission" date="2021-02" db="EMBL/GenBank/DDBJ databases">
        <title>Activity-based single-cell genomes from oceanic crustal fluid captures similar information to metagenomic and metatranscriptomic surveys with orders of magnitude less sampling.</title>
        <authorList>
            <person name="D'Angelo T.S."/>
            <person name="Orcutt B.N."/>
        </authorList>
    </citation>
    <scope>NUCLEOTIDE SEQUENCE [LARGE SCALE GENOMIC DNA]</scope>
    <source>
        <strain evidence="12">AH-315-J10</strain>
    </source>
</reference>
<dbReference type="InterPro" id="IPR003660">
    <property type="entry name" value="HAMP_dom"/>
</dbReference>
<evidence type="ECO:0000256" key="5">
    <source>
        <dbReference type="ARBA" id="ARBA00022692"/>
    </source>
</evidence>
<evidence type="ECO:0000259" key="11">
    <source>
        <dbReference type="PROSITE" id="PS50885"/>
    </source>
</evidence>
<protein>
    <recommendedName>
        <fullName evidence="2">histidine kinase</fullName>
        <ecNumber evidence="2">2.7.13.3</ecNumber>
    </recommendedName>
</protein>
<keyword evidence="10" id="KW-0732">Signal</keyword>
<name>A0ABS3ANW4_9ACTN</name>
<evidence type="ECO:0000256" key="4">
    <source>
        <dbReference type="ARBA" id="ARBA00022679"/>
    </source>
</evidence>
<dbReference type="SUPFAM" id="SSF158472">
    <property type="entry name" value="HAMP domain-like"/>
    <property type="match status" value="1"/>
</dbReference>
<evidence type="ECO:0000256" key="3">
    <source>
        <dbReference type="ARBA" id="ARBA00022553"/>
    </source>
</evidence>
<feature type="signal peptide" evidence="10">
    <location>
        <begin position="1"/>
        <end position="22"/>
    </location>
</feature>
<keyword evidence="4" id="KW-0808">Transferase</keyword>
<dbReference type="PANTHER" id="PTHR45436">
    <property type="entry name" value="SENSOR HISTIDINE KINASE YKOH"/>
    <property type="match status" value="1"/>
</dbReference>
<feature type="transmembrane region" description="Helical" evidence="9">
    <location>
        <begin position="158"/>
        <end position="181"/>
    </location>
</feature>
<evidence type="ECO:0000313" key="13">
    <source>
        <dbReference type="Proteomes" id="UP000724964"/>
    </source>
</evidence>
<evidence type="ECO:0000256" key="10">
    <source>
        <dbReference type="SAM" id="SignalP"/>
    </source>
</evidence>
<keyword evidence="6" id="KW-0418">Kinase</keyword>
<feature type="transmembrane region" description="Helical" evidence="9">
    <location>
        <begin position="12"/>
        <end position="35"/>
    </location>
</feature>
<evidence type="ECO:0000256" key="6">
    <source>
        <dbReference type="ARBA" id="ARBA00022777"/>
    </source>
</evidence>
<evidence type="ECO:0000256" key="9">
    <source>
        <dbReference type="SAM" id="Phobius"/>
    </source>
</evidence>
<sequence length="231" mass="23396">MHKLLGSLGVRLALAFVAVALAATAVLSALVLVTANREVSDLVRTQQQQRGLDIAAAAGAAYQDAGGWETADVRAALVLATTSGAELTLSDVAGALVDPFPPGMGDRMSRMLELGAPSGALGAPKLFPVEVGGETIGTVTLRFPSSGLPTPEQGLSDALARTVAVGAALAALVAFAAAIFVSRRITRPVVALTAAARQLESGDQTARAGLVDAPGELRELGAAFDRMADTL</sequence>
<dbReference type="Gene3D" id="6.10.340.10">
    <property type="match status" value="1"/>
</dbReference>
<evidence type="ECO:0000256" key="1">
    <source>
        <dbReference type="ARBA" id="ARBA00000085"/>
    </source>
</evidence>
<dbReference type="PROSITE" id="PS50885">
    <property type="entry name" value="HAMP"/>
    <property type="match status" value="1"/>
</dbReference>
<dbReference type="EC" id="2.7.13.3" evidence="2"/>
<comment type="caution">
    <text evidence="12">The sequence shown here is derived from an EMBL/GenBank/DDBJ whole genome shotgun (WGS) entry which is preliminary data.</text>
</comment>
<feature type="domain" description="HAMP" evidence="11">
    <location>
        <begin position="183"/>
        <end position="231"/>
    </location>
</feature>
<dbReference type="SMART" id="SM00304">
    <property type="entry name" value="HAMP"/>
    <property type="match status" value="1"/>
</dbReference>